<name>A0ABZ3EZU8_9FIRM</name>
<evidence type="ECO:0000313" key="2">
    <source>
        <dbReference type="Proteomes" id="UP001451571"/>
    </source>
</evidence>
<accession>A0ABZ3EZU8</accession>
<dbReference type="RefSeq" id="WP_342758355.1">
    <property type="nucleotide sequence ID" value="NZ_CP146256.1"/>
</dbReference>
<dbReference type="Proteomes" id="UP001451571">
    <property type="component" value="Chromosome"/>
</dbReference>
<dbReference type="EMBL" id="CP146256">
    <property type="protein sequence ID" value="XAH74774.1"/>
    <property type="molecule type" value="Genomic_DNA"/>
</dbReference>
<organism evidence="1 2">
    <name type="scientific">Kineothrix sedimenti</name>
    <dbReference type="NCBI Taxonomy" id="3123317"/>
    <lineage>
        <taxon>Bacteria</taxon>
        <taxon>Bacillati</taxon>
        <taxon>Bacillota</taxon>
        <taxon>Clostridia</taxon>
        <taxon>Lachnospirales</taxon>
        <taxon>Lachnospiraceae</taxon>
        <taxon>Kineothrix</taxon>
    </lineage>
</organism>
<evidence type="ECO:0000313" key="1">
    <source>
        <dbReference type="EMBL" id="XAH74774.1"/>
    </source>
</evidence>
<proteinExistence type="predicted"/>
<gene>
    <name evidence="1" type="ORF">V6984_03140</name>
</gene>
<protein>
    <submittedName>
        <fullName evidence="1">Uncharacterized protein</fullName>
    </submittedName>
</protein>
<keyword evidence="2" id="KW-1185">Reference proteome</keyword>
<sequence>MEQMSLFDMEETGVEFDVTKRLQVVKSQFVEAQSVSWQDLFEGYDEIYAITFHQVFSL</sequence>
<reference evidence="1 2" key="1">
    <citation type="submission" date="2024-02" db="EMBL/GenBank/DDBJ databases">
        <title>Bacterial strain from lacustrine sediment.</title>
        <authorList>
            <person name="Petit C."/>
            <person name="Fadhlaoui K."/>
        </authorList>
    </citation>
    <scope>NUCLEOTIDE SEQUENCE [LARGE SCALE GENOMIC DNA]</scope>
    <source>
        <strain evidence="1 2">IPX-CK</strain>
    </source>
</reference>